<evidence type="ECO:0000313" key="2">
    <source>
        <dbReference type="EMBL" id="KAJ8874478.1"/>
    </source>
</evidence>
<feature type="region of interest" description="Disordered" evidence="1">
    <location>
        <begin position="98"/>
        <end position="131"/>
    </location>
</feature>
<feature type="region of interest" description="Disordered" evidence="1">
    <location>
        <begin position="489"/>
        <end position="557"/>
    </location>
</feature>
<feature type="compositionally biased region" description="Acidic residues" evidence="1">
    <location>
        <begin position="523"/>
        <end position="539"/>
    </location>
</feature>
<keyword evidence="3" id="KW-1185">Reference proteome</keyword>
<sequence>MANAPIEVSHTSNLLEKYGLKPWPLTSSGTIPTGEKSGSDPAGYSNSDDVVSSDKRQANRRLSESGFPDSWPHQISKPTTQKNAVTLYDTYTNNITLTPSQHRHRHQTHDGHITKRQHPSAPLSPERMASETDCTPACTQHTRAGNPAANRSGSVFRVDGGITQVPLASNENGARFAAYRRLRAVRLPAPAWNAARERGNIYSSRAINFGEGKREIPEKTRQTSGIVRHDSPLGKNPGVTRPGIKRGSPSVGSGVATMYSSHAATVWRRWSMHVGRLDRDTVNRLNGARSRKWSTSSERRCHDQQLGPVTTLTTNYGFKCTNGALFGVPARRERPDGKSYNVEHSQTGLSIVEIWSAHLVGYNVLPILRELVLQVLELVFNASLREKCICIIAGPSGCGKTCVLLSLLEEENGLRFNTVYIYSKSLQQQKYYATGTSTANCGWRGLFPMQRYRSCHTSERSTAKLDSVYAEGTLARCSCEVEKLQNKRSSALNTDKHTTPATQKSKLDMEDAAGSVADHKDSIDDDYDDSDRVEDDDYSLDGPTRFPNEYPSTSDCGDLRKKTGLSQWLEKVNLKKLSAPDKRNVIRKVKQNAPTLAAQLCEETGKQVHPESIQRVLRKEEHNGRNLWDKLDDKVRTIPIRSNEDFKKVLQTAWFDISSQYNQDAGCKHTKTLMIDILLQTEVRRRGRSRRRKLGWSARPRCAADAFRGPAYDYLSASTNTINDGDRCCVSLLASHQGELGSSPGRVTSGFPHGGIVPDVAAGRRVFSGISRVSPAPSIRRCSMLVSITLIGSQDLAVKARLHHT</sequence>
<proteinExistence type="predicted"/>
<evidence type="ECO:0000313" key="3">
    <source>
        <dbReference type="Proteomes" id="UP001159363"/>
    </source>
</evidence>
<dbReference type="Proteomes" id="UP001159363">
    <property type="component" value="Chromosome 9"/>
</dbReference>
<evidence type="ECO:0000256" key="1">
    <source>
        <dbReference type="SAM" id="MobiDB-lite"/>
    </source>
</evidence>
<accession>A0ABQ9GR51</accession>
<gene>
    <name evidence="2" type="ORF">PR048_025338</name>
</gene>
<name>A0ABQ9GR51_9NEOP</name>
<dbReference type="EMBL" id="JARBHB010000010">
    <property type="protein sequence ID" value="KAJ8874478.1"/>
    <property type="molecule type" value="Genomic_DNA"/>
</dbReference>
<protein>
    <submittedName>
        <fullName evidence="2">Uncharacterized protein</fullName>
    </submittedName>
</protein>
<feature type="compositionally biased region" description="Basic and acidic residues" evidence="1">
    <location>
        <begin position="52"/>
        <end position="63"/>
    </location>
</feature>
<organism evidence="2 3">
    <name type="scientific">Dryococelus australis</name>
    <dbReference type="NCBI Taxonomy" id="614101"/>
    <lineage>
        <taxon>Eukaryota</taxon>
        <taxon>Metazoa</taxon>
        <taxon>Ecdysozoa</taxon>
        <taxon>Arthropoda</taxon>
        <taxon>Hexapoda</taxon>
        <taxon>Insecta</taxon>
        <taxon>Pterygota</taxon>
        <taxon>Neoptera</taxon>
        <taxon>Polyneoptera</taxon>
        <taxon>Phasmatodea</taxon>
        <taxon>Verophasmatodea</taxon>
        <taxon>Anareolatae</taxon>
        <taxon>Phasmatidae</taxon>
        <taxon>Eurycanthinae</taxon>
        <taxon>Dryococelus</taxon>
    </lineage>
</organism>
<feature type="compositionally biased region" description="Polar residues" evidence="1">
    <location>
        <begin position="489"/>
        <end position="504"/>
    </location>
</feature>
<reference evidence="2 3" key="1">
    <citation type="submission" date="2023-02" db="EMBL/GenBank/DDBJ databases">
        <title>LHISI_Scaffold_Assembly.</title>
        <authorList>
            <person name="Stuart O.P."/>
            <person name="Cleave R."/>
            <person name="Magrath M.J.L."/>
            <person name="Mikheyev A.S."/>
        </authorList>
    </citation>
    <scope>NUCLEOTIDE SEQUENCE [LARGE SCALE GENOMIC DNA]</scope>
    <source>
        <strain evidence="2">Daus_M_001</strain>
        <tissue evidence="2">Leg muscle</tissue>
    </source>
</reference>
<comment type="caution">
    <text evidence="2">The sequence shown here is derived from an EMBL/GenBank/DDBJ whole genome shotgun (WGS) entry which is preliminary data.</text>
</comment>
<feature type="compositionally biased region" description="Basic and acidic residues" evidence="1">
    <location>
        <begin position="217"/>
        <end position="232"/>
    </location>
</feature>
<feature type="region of interest" description="Disordered" evidence="1">
    <location>
        <begin position="17"/>
        <end position="82"/>
    </location>
</feature>
<feature type="region of interest" description="Disordered" evidence="1">
    <location>
        <begin position="217"/>
        <end position="254"/>
    </location>
</feature>